<evidence type="ECO:0000313" key="2">
    <source>
        <dbReference type="Proteomes" id="UP000692954"/>
    </source>
</evidence>
<gene>
    <name evidence="1" type="ORF">PSON_ATCC_30995.1.T1130134</name>
</gene>
<reference evidence="1" key="1">
    <citation type="submission" date="2021-01" db="EMBL/GenBank/DDBJ databases">
        <authorList>
            <consortium name="Genoscope - CEA"/>
            <person name="William W."/>
        </authorList>
    </citation>
    <scope>NUCLEOTIDE SEQUENCE</scope>
</reference>
<sequence length="246" mass="29034">MRPGEIFEQFISQAQDFIPQKNQSYTLQEDLKIILALKDINIVQSKNFRDIEESQTIKRTYNSIKNRYMDYLQNLTEENMAQIAQHLQSQGLVGYMLFSNTQPRKFLKIVQLDPKNMEKEKKKLEDELDLNKIQKVKVENKKSNDPTFPRNDFDKFSIEDMDQVLSLLADYKGVPKAYLVERLHQLSGNLEDLDGFLKTNDDTYCFLEEEDHLLKEDHNKESPAIRLLIRKKGISRVQRRLKYLGK</sequence>
<protein>
    <submittedName>
        <fullName evidence="1">Uncharacterized protein</fullName>
    </submittedName>
</protein>
<name>A0A8S1QNV7_9CILI</name>
<proteinExistence type="predicted"/>
<evidence type="ECO:0000313" key="1">
    <source>
        <dbReference type="EMBL" id="CAD8117299.1"/>
    </source>
</evidence>
<keyword evidence="2" id="KW-1185">Reference proteome</keyword>
<comment type="caution">
    <text evidence="1">The sequence shown here is derived from an EMBL/GenBank/DDBJ whole genome shotgun (WGS) entry which is preliminary data.</text>
</comment>
<organism evidence="1 2">
    <name type="scientific">Paramecium sonneborni</name>
    <dbReference type="NCBI Taxonomy" id="65129"/>
    <lineage>
        <taxon>Eukaryota</taxon>
        <taxon>Sar</taxon>
        <taxon>Alveolata</taxon>
        <taxon>Ciliophora</taxon>
        <taxon>Intramacronucleata</taxon>
        <taxon>Oligohymenophorea</taxon>
        <taxon>Peniculida</taxon>
        <taxon>Parameciidae</taxon>
        <taxon>Paramecium</taxon>
    </lineage>
</organism>
<dbReference type="EMBL" id="CAJJDN010000113">
    <property type="protein sequence ID" value="CAD8117299.1"/>
    <property type="molecule type" value="Genomic_DNA"/>
</dbReference>
<dbReference type="Proteomes" id="UP000692954">
    <property type="component" value="Unassembled WGS sequence"/>
</dbReference>
<accession>A0A8S1QNV7</accession>
<dbReference type="AlphaFoldDB" id="A0A8S1QNV7"/>
<dbReference type="OrthoDB" id="296336at2759"/>